<feature type="non-terminal residue" evidence="6">
    <location>
        <position position="1"/>
    </location>
</feature>
<evidence type="ECO:0000313" key="7">
    <source>
        <dbReference type="Proteomes" id="UP001150569"/>
    </source>
</evidence>
<dbReference type="GO" id="GO:0005634">
    <property type="term" value="C:nucleus"/>
    <property type="evidence" value="ECO:0007669"/>
    <property type="project" value="TreeGrafter"/>
</dbReference>
<evidence type="ECO:0000256" key="2">
    <source>
        <dbReference type="ARBA" id="ARBA00022679"/>
    </source>
</evidence>
<feature type="compositionally biased region" description="Basic residues" evidence="5">
    <location>
        <begin position="747"/>
        <end position="756"/>
    </location>
</feature>
<dbReference type="PANTHER" id="PTHR12400">
    <property type="entry name" value="INOSITOL POLYPHOSPHATE KINASE"/>
    <property type="match status" value="1"/>
</dbReference>
<dbReference type="GO" id="GO:0008440">
    <property type="term" value="F:inositol-1,4,5-trisphosphate 3-kinase activity"/>
    <property type="evidence" value="ECO:0007669"/>
    <property type="project" value="TreeGrafter"/>
</dbReference>
<gene>
    <name evidence="6" type="primary">KCS1_2</name>
    <name evidence="6" type="ORF">IWQ60_012124</name>
</gene>
<keyword evidence="3 4" id="KW-0418">Kinase</keyword>
<dbReference type="EMBL" id="JANBPT010001618">
    <property type="protein sequence ID" value="KAJ1906268.1"/>
    <property type="molecule type" value="Genomic_DNA"/>
</dbReference>
<reference evidence="6" key="1">
    <citation type="submission" date="2022-07" db="EMBL/GenBank/DDBJ databases">
        <title>Phylogenomic reconstructions and comparative analyses of Kickxellomycotina fungi.</title>
        <authorList>
            <person name="Reynolds N.K."/>
            <person name="Stajich J.E."/>
            <person name="Barry K."/>
            <person name="Grigoriev I.V."/>
            <person name="Crous P."/>
            <person name="Smith M.E."/>
        </authorList>
    </citation>
    <scope>NUCLEOTIDE SEQUENCE</scope>
    <source>
        <strain evidence="6">RSA 861</strain>
    </source>
</reference>
<dbReference type="AlphaFoldDB" id="A0A9W7ZM86"/>
<dbReference type="SUPFAM" id="SSF56104">
    <property type="entry name" value="SAICAR synthase-like"/>
    <property type="match status" value="1"/>
</dbReference>
<feature type="region of interest" description="Disordered" evidence="5">
    <location>
        <begin position="112"/>
        <end position="161"/>
    </location>
</feature>
<keyword evidence="7" id="KW-1185">Reference proteome</keyword>
<keyword evidence="2 4" id="KW-0808">Transferase</keyword>
<evidence type="ECO:0000256" key="4">
    <source>
        <dbReference type="RuleBase" id="RU363090"/>
    </source>
</evidence>
<dbReference type="OrthoDB" id="2573163at2759"/>
<feature type="region of interest" description="Disordered" evidence="5">
    <location>
        <begin position="28"/>
        <end position="66"/>
    </location>
</feature>
<accession>A0A9W7ZM86</accession>
<proteinExistence type="inferred from homology"/>
<feature type="compositionally biased region" description="Low complexity" evidence="5">
    <location>
        <begin position="145"/>
        <end position="158"/>
    </location>
</feature>
<feature type="compositionally biased region" description="Polar residues" evidence="5">
    <location>
        <begin position="360"/>
        <end position="382"/>
    </location>
</feature>
<feature type="compositionally biased region" description="Basic residues" evidence="5">
    <location>
        <begin position="323"/>
        <end position="337"/>
    </location>
</feature>
<dbReference type="GO" id="GO:0000824">
    <property type="term" value="F:inositol-1,4,5,6-tetrakisphosphate 3-kinase activity"/>
    <property type="evidence" value="ECO:0007669"/>
    <property type="project" value="TreeGrafter"/>
</dbReference>
<dbReference type="Proteomes" id="UP001150569">
    <property type="component" value="Unassembled WGS sequence"/>
</dbReference>
<evidence type="ECO:0000256" key="1">
    <source>
        <dbReference type="ARBA" id="ARBA00007374"/>
    </source>
</evidence>
<dbReference type="Gene3D" id="3.30.470.160">
    <property type="entry name" value="Inositol polyphosphate kinase"/>
    <property type="match status" value="1"/>
</dbReference>
<comment type="similarity">
    <text evidence="1 4">Belongs to the inositol phosphokinase (IPK) family.</text>
</comment>
<feature type="region of interest" description="Disordered" evidence="5">
    <location>
        <begin position="323"/>
        <end position="408"/>
    </location>
</feature>
<dbReference type="PANTHER" id="PTHR12400:SF21">
    <property type="entry name" value="KINASE"/>
    <property type="match status" value="1"/>
</dbReference>
<feature type="region of interest" description="Disordered" evidence="5">
    <location>
        <begin position="746"/>
        <end position="782"/>
    </location>
</feature>
<dbReference type="EC" id="2.7.-.-" evidence="4"/>
<sequence length="902" mass="99320">HPYFAFAATPPSAPLPMHNDSTFYRLPALPRPAQPGQQDLCGPKYDSEYRRPRPAASPGSSLTHPRAPALAGADYFSPKHGIVIPMITPVTSSGSRSGLATGTSLHTRHLATARPTDGAPPSPLSGHLLRSASPDSELSDPETLSDGSDVDGGWSDMSATTDPTLMESLRQSLPTVPLLPYRNQVGGHSPILRFSDKAICKPLVEKERRFYESVDAIQPSLSHFLPSYLGIVNVTFGANRPRSPCDRFRLRTGDSAEADLKPVIVFEQNIHLLPSWLAEHVPRHSPNHLPFPETKLNKAWRAQQEQVLQEAFSPQALSTLCRRQRRARATPHHRRRHSLTDMSGGHMSKRVLPQHVTDSHPYSGSHPLSSSAVSANELTSPHGSDESLPGSPTRGHTLPDDLAATVGPSLAPVPATSVGIDLSHRFRQLTTVNVPAAQPLPIRSASARHRPTTSPQLIHHENRRLFVAPGFDRKALALPFQPSPTDRTSPLTASPPPLPGTSGLSPALHFHRQPLTAIAELPSPHRPHRDQEDPFVMEDAPTLTPGLSPPGTPPKCRPLHHLALPDSLATPGLPTGQQDWAAGLTRRFMASKADSSGVTPDVHQFILLEDLTNGLRRPCILDLKMGTRQHGVDAPERKRVNKTKKCARTTSKSLGVRMCGMQVYKASKSRYLFQDKYYGRSLSDKTFARSLLEFLDNGETIAVHHIPRLLRRLYELYRLVITIHGFRFYASSLLIVYDGIVSPAPANHHHHSHRSSKAAGQGTSNHSSGSGPADHSPSGAYPYMPPPSTLDVRIIDFTHCTFLTDPTVSATPTLDRPAVCDHPLNKEQERLAPYSDIRSDCSFCPYRPGCPGPDYGYLYGMRTLMREFLDIWRRYADAQIKQYYEADLARLKSDLLRNNIRL</sequence>
<dbReference type="GO" id="GO:0046854">
    <property type="term" value="P:phosphatidylinositol phosphate biosynthetic process"/>
    <property type="evidence" value="ECO:0007669"/>
    <property type="project" value="TreeGrafter"/>
</dbReference>
<evidence type="ECO:0000256" key="3">
    <source>
        <dbReference type="ARBA" id="ARBA00022777"/>
    </source>
</evidence>
<feature type="compositionally biased region" description="Polar residues" evidence="5">
    <location>
        <begin position="761"/>
        <end position="770"/>
    </location>
</feature>
<dbReference type="InterPro" id="IPR038286">
    <property type="entry name" value="IPK_sf"/>
</dbReference>
<protein>
    <recommendedName>
        <fullName evidence="4">Kinase</fullName>
        <ecNumber evidence="4">2.7.-.-</ecNumber>
    </recommendedName>
</protein>
<dbReference type="GO" id="GO:0032958">
    <property type="term" value="P:inositol phosphate biosynthetic process"/>
    <property type="evidence" value="ECO:0007669"/>
    <property type="project" value="InterPro"/>
</dbReference>
<dbReference type="InterPro" id="IPR005522">
    <property type="entry name" value="IPK"/>
</dbReference>
<dbReference type="Pfam" id="PF03770">
    <property type="entry name" value="IPK"/>
    <property type="match status" value="1"/>
</dbReference>
<comment type="caution">
    <text evidence="6">The sequence shown here is derived from an EMBL/GenBank/DDBJ whole genome shotgun (WGS) entry which is preliminary data.</text>
</comment>
<evidence type="ECO:0000313" key="6">
    <source>
        <dbReference type="EMBL" id="KAJ1906268.1"/>
    </source>
</evidence>
<evidence type="ECO:0000256" key="5">
    <source>
        <dbReference type="SAM" id="MobiDB-lite"/>
    </source>
</evidence>
<dbReference type="GO" id="GO:0005737">
    <property type="term" value="C:cytoplasm"/>
    <property type="evidence" value="ECO:0007669"/>
    <property type="project" value="TreeGrafter"/>
</dbReference>
<name>A0A9W7ZM86_9FUNG</name>
<organism evidence="6 7">
    <name type="scientific">Tieghemiomyces parasiticus</name>
    <dbReference type="NCBI Taxonomy" id="78921"/>
    <lineage>
        <taxon>Eukaryota</taxon>
        <taxon>Fungi</taxon>
        <taxon>Fungi incertae sedis</taxon>
        <taxon>Zoopagomycota</taxon>
        <taxon>Kickxellomycotina</taxon>
        <taxon>Dimargaritomycetes</taxon>
        <taxon>Dimargaritales</taxon>
        <taxon>Dimargaritaceae</taxon>
        <taxon>Tieghemiomyces</taxon>
    </lineage>
</organism>